<evidence type="ECO:0000313" key="1">
    <source>
        <dbReference type="EMBL" id="RAH99564.1"/>
    </source>
</evidence>
<reference evidence="1 2" key="1">
    <citation type="submission" date="2018-05" db="EMBL/GenBank/DDBJ databases">
        <title>Acuticoccus sediminis sp. nov., isolated from deep-sea sediment of Indian Ocean.</title>
        <authorList>
            <person name="Liu X."/>
            <person name="Lai Q."/>
            <person name="Du Y."/>
            <person name="Sun F."/>
            <person name="Zhang X."/>
            <person name="Wang S."/>
            <person name="Shao Z."/>
        </authorList>
    </citation>
    <scope>NUCLEOTIDE SEQUENCE [LARGE SCALE GENOMIC DNA]</scope>
    <source>
        <strain evidence="1 2">PTG4-2</strain>
    </source>
</reference>
<dbReference type="EMBL" id="QHHQ01000005">
    <property type="protein sequence ID" value="RAH99564.1"/>
    <property type="molecule type" value="Genomic_DNA"/>
</dbReference>
<protein>
    <submittedName>
        <fullName evidence="1">Uncharacterized protein</fullName>
    </submittedName>
</protein>
<comment type="caution">
    <text evidence="1">The sequence shown here is derived from an EMBL/GenBank/DDBJ whole genome shotgun (WGS) entry which is preliminary data.</text>
</comment>
<gene>
    <name evidence="1" type="ORF">DLJ53_21915</name>
</gene>
<dbReference type="Proteomes" id="UP000249590">
    <property type="component" value="Unassembled WGS sequence"/>
</dbReference>
<keyword evidence="2" id="KW-1185">Reference proteome</keyword>
<evidence type="ECO:0000313" key="2">
    <source>
        <dbReference type="Proteomes" id="UP000249590"/>
    </source>
</evidence>
<organism evidence="1 2">
    <name type="scientific">Acuticoccus sediminis</name>
    <dbReference type="NCBI Taxonomy" id="2184697"/>
    <lineage>
        <taxon>Bacteria</taxon>
        <taxon>Pseudomonadati</taxon>
        <taxon>Pseudomonadota</taxon>
        <taxon>Alphaproteobacteria</taxon>
        <taxon>Hyphomicrobiales</taxon>
        <taxon>Amorphaceae</taxon>
        <taxon>Acuticoccus</taxon>
    </lineage>
</organism>
<name>A0A8B2NJ48_9HYPH</name>
<sequence>MGRAIDALSLPERQFWEAIKVEPQKWRCPPWGDAGGGFWVVGLFGQYVIWYNDIEDGFNCSRYTTRGTIGEYTCDQNELQYTVRSLKVLADRSAADL</sequence>
<proteinExistence type="predicted"/>
<accession>A0A8B2NJ48</accession>
<dbReference type="AlphaFoldDB" id="A0A8B2NJ48"/>
<dbReference type="OrthoDB" id="8368251at2"/>